<evidence type="ECO:0000313" key="2">
    <source>
        <dbReference type="Proteomes" id="UP000887159"/>
    </source>
</evidence>
<dbReference type="AlphaFoldDB" id="A0A8X6RTX1"/>
<gene>
    <name evidence="1" type="primary">NCL1_09022</name>
    <name evidence="1" type="ORF">TNCV_2840061</name>
</gene>
<protein>
    <submittedName>
        <fullName evidence="1">Uncharacterized protein</fullName>
    </submittedName>
</protein>
<comment type="caution">
    <text evidence="1">The sequence shown here is derived from an EMBL/GenBank/DDBJ whole genome shotgun (WGS) entry which is preliminary data.</text>
</comment>
<dbReference type="Proteomes" id="UP000887159">
    <property type="component" value="Unassembled WGS sequence"/>
</dbReference>
<sequence length="109" mass="12117">MCPIKTQIVYGLSLRRAGMSNTRPASTGRGCGSPGVKVSDHGRYVMSSSPVPPKTRLVGERCSLNLSRAQTSSRWCGVVVRRGGFQLRCHPRHLTMVQNYEFRRQKALV</sequence>
<reference evidence="1" key="1">
    <citation type="submission" date="2020-08" db="EMBL/GenBank/DDBJ databases">
        <title>Multicomponent nature underlies the extraordinary mechanical properties of spider dragline silk.</title>
        <authorList>
            <person name="Kono N."/>
            <person name="Nakamura H."/>
            <person name="Mori M."/>
            <person name="Yoshida Y."/>
            <person name="Ohtoshi R."/>
            <person name="Malay A.D."/>
            <person name="Moran D.A.P."/>
            <person name="Tomita M."/>
            <person name="Numata K."/>
            <person name="Arakawa K."/>
        </authorList>
    </citation>
    <scope>NUCLEOTIDE SEQUENCE</scope>
</reference>
<organism evidence="1 2">
    <name type="scientific">Trichonephila clavipes</name>
    <name type="common">Golden silk orbweaver</name>
    <name type="synonym">Nephila clavipes</name>
    <dbReference type="NCBI Taxonomy" id="2585209"/>
    <lineage>
        <taxon>Eukaryota</taxon>
        <taxon>Metazoa</taxon>
        <taxon>Ecdysozoa</taxon>
        <taxon>Arthropoda</taxon>
        <taxon>Chelicerata</taxon>
        <taxon>Arachnida</taxon>
        <taxon>Araneae</taxon>
        <taxon>Araneomorphae</taxon>
        <taxon>Entelegynae</taxon>
        <taxon>Araneoidea</taxon>
        <taxon>Nephilidae</taxon>
        <taxon>Trichonephila</taxon>
    </lineage>
</organism>
<proteinExistence type="predicted"/>
<dbReference type="EMBL" id="BMAU01021198">
    <property type="protein sequence ID" value="GFX97446.1"/>
    <property type="molecule type" value="Genomic_DNA"/>
</dbReference>
<keyword evidence="2" id="KW-1185">Reference proteome</keyword>
<evidence type="ECO:0000313" key="1">
    <source>
        <dbReference type="EMBL" id="GFX97446.1"/>
    </source>
</evidence>
<accession>A0A8X6RTX1</accession>
<name>A0A8X6RTX1_TRICX</name>